<evidence type="ECO:0000256" key="2">
    <source>
        <dbReference type="ARBA" id="ARBA00022448"/>
    </source>
</evidence>
<evidence type="ECO:0000256" key="4">
    <source>
        <dbReference type="ARBA" id="ARBA00022989"/>
    </source>
</evidence>
<keyword evidence="4 7" id="KW-1133">Transmembrane helix</keyword>
<dbReference type="Pfam" id="PF13520">
    <property type="entry name" value="AA_permease_2"/>
    <property type="match status" value="1"/>
</dbReference>
<feature type="transmembrane region" description="Helical" evidence="7">
    <location>
        <begin position="165"/>
        <end position="183"/>
    </location>
</feature>
<evidence type="ECO:0000256" key="7">
    <source>
        <dbReference type="SAM" id="Phobius"/>
    </source>
</evidence>
<feature type="transmembrane region" description="Helical" evidence="7">
    <location>
        <begin position="116"/>
        <end position="145"/>
    </location>
</feature>
<feature type="transmembrane region" description="Helical" evidence="7">
    <location>
        <begin position="35"/>
        <end position="54"/>
    </location>
</feature>
<dbReference type="PANTHER" id="PTHR45649:SF22">
    <property type="entry name" value="TRANSPORTER, PUTATIVE (EUROFUNG)-RELATED"/>
    <property type="match status" value="1"/>
</dbReference>
<evidence type="ECO:0000256" key="5">
    <source>
        <dbReference type="ARBA" id="ARBA00023136"/>
    </source>
</evidence>
<dbReference type="InterPro" id="IPR004840">
    <property type="entry name" value="Amino_acid_permease_CS"/>
</dbReference>
<proteinExistence type="predicted"/>
<dbReference type="GO" id="GO:0016020">
    <property type="term" value="C:membrane"/>
    <property type="evidence" value="ECO:0007669"/>
    <property type="project" value="UniProtKB-SubCell"/>
</dbReference>
<accession>A0A0G4NXY6</accession>
<dbReference type="EMBL" id="HG793135">
    <property type="protein sequence ID" value="CRL18921.1"/>
    <property type="molecule type" value="Genomic_DNA"/>
</dbReference>
<gene>
    <name evidence="8" type="ORF">PCAMFM013_S002g000791</name>
</gene>
<feature type="compositionally biased region" description="Polar residues" evidence="6">
    <location>
        <begin position="554"/>
        <end position="567"/>
    </location>
</feature>
<dbReference type="STRING" id="1429867.A0A0G4NXY6"/>
<dbReference type="GO" id="GO:0006865">
    <property type="term" value="P:amino acid transport"/>
    <property type="evidence" value="ECO:0007669"/>
    <property type="project" value="InterPro"/>
</dbReference>
<feature type="transmembrane region" description="Helical" evidence="7">
    <location>
        <begin position="195"/>
        <end position="215"/>
    </location>
</feature>
<protein>
    <submittedName>
        <fullName evidence="8">Amino acid/polyamine transporter I</fullName>
    </submittedName>
</protein>
<feature type="transmembrane region" description="Helical" evidence="7">
    <location>
        <begin position="66"/>
        <end position="88"/>
    </location>
</feature>
<comment type="subcellular location">
    <subcellularLocation>
        <location evidence="1">Membrane</location>
        <topology evidence="1">Multi-pass membrane protein</topology>
    </subcellularLocation>
</comment>
<feature type="transmembrane region" description="Helical" evidence="7">
    <location>
        <begin position="384"/>
        <end position="402"/>
    </location>
</feature>
<dbReference type="Proteomes" id="UP000053732">
    <property type="component" value="Unassembled WGS sequence"/>
</dbReference>
<evidence type="ECO:0000313" key="8">
    <source>
        <dbReference type="EMBL" id="CRL18921.1"/>
    </source>
</evidence>
<keyword evidence="9" id="KW-1185">Reference proteome</keyword>
<keyword evidence="2" id="KW-0813">Transport</keyword>
<dbReference type="AlphaFoldDB" id="A0A0G4NXY6"/>
<sequence length="720" mass="78882">MDVETEATLKPTDQTTQDAKDLAEFGHEEVLARKFNIWSMLALAFCVLGTWSTFAQDLSDGLINGGPVSILWGLALVTFCNTCVALSLGEICSSMPTALGQAYWVYRLWDSRFGRFLSYMCAWINVFGWWTLAASQVAFMTNFLLGMKVMFSPAWTGASKGWLEFVVYIACVFALTLINVMGCRKEKFLPWLNNFVGIWFFGLFFVFCLALLISVGTKEGLSYQPASFAFGKWINQTGWPDGVVWFIGLVQAAYGLTAFDAVIHLVEEIPAPRKNAPKVIYLAVISGAVSGFVLMVVCLFCIQKVNTVVNSPSGLPFMELVQETVGQTGGAVLIALFITNGLGQGISIVTTASRLTWGFARDGGLPFSTYLSEVSPYWKAPVRALWFQGAIIALVGVLFLFAETVLNAILSVSTIALTISYGLPIMTLLLMGRDKLPSGGQFNLGRLGAPANWVSLVYCCVTTVFFFFPSAPNPSGGDMNYAIGVFGVMLVIAVSFWFVQGSRTYLNTEESIPHVIQAHAIANDPLPEPKKEDRRAYTMPQMKIKMEEVRECQPPNSLPKTKTTTMEGSEAPPTSALDTTVRAASPVKPVVSGHTLPRFGGPSITLNPGHKRKAPVAAVWSAADKRVKAPNLRGRRATITTPGLETSKHGPFDDIEWHNSVLEDPEKIRLENSQALVAVYEGILETLAQMDLDLRNLEEMMVDHGYITEYASKNDDAEGK</sequence>
<evidence type="ECO:0000256" key="3">
    <source>
        <dbReference type="ARBA" id="ARBA00022692"/>
    </source>
</evidence>
<dbReference type="PROSITE" id="PS00218">
    <property type="entry name" value="AMINO_ACID_PERMEASE_1"/>
    <property type="match status" value="1"/>
</dbReference>
<feature type="transmembrane region" description="Helical" evidence="7">
    <location>
        <begin position="279"/>
        <end position="305"/>
    </location>
</feature>
<evidence type="ECO:0000256" key="6">
    <source>
        <dbReference type="SAM" id="MobiDB-lite"/>
    </source>
</evidence>
<organism evidence="8 9">
    <name type="scientific">Penicillium camemberti (strain FM 013)</name>
    <dbReference type="NCBI Taxonomy" id="1429867"/>
    <lineage>
        <taxon>Eukaryota</taxon>
        <taxon>Fungi</taxon>
        <taxon>Dikarya</taxon>
        <taxon>Ascomycota</taxon>
        <taxon>Pezizomycotina</taxon>
        <taxon>Eurotiomycetes</taxon>
        <taxon>Eurotiomycetidae</taxon>
        <taxon>Eurotiales</taxon>
        <taxon>Aspergillaceae</taxon>
        <taxon>Penicillium</taxon>
    </lineage>
</organism>
<feature type="transmembrane region" description="Helical" evidence="7">
    <location>
        <begin position="481"/>
        <end position="499"/>
    </location>
</feature>
<dbReference type="PANTHER" id="PTHR45649">
    <property type="entry name" value="AMINO-ACID PERMEASE BAT1"/>
    <property type="match status" value="1"/>
</dbReference>
<dbReference type="InterPro" id="IPR002293">
    <property type="entry name" value="AA/rel_permease1"/>
</dbReference>
<dbReference type="GO" id="GO:0022857">
    <property type="term" value="F:transmembrane transporter activity"/>
    <property type="evidence" value="ECO:0007669"/>
    <property type="project" value="InterPro"/>
</dbReference>
<feature type="region of interest" description="Disordered" evidence="6">
    <location>
        <begin position="550"/>
        <end position="580"/>
    </location>
</feature>
<keyword evidence="5 7" id="KW-0472">Membrane</keyword>
<name>A0A0G4NXY6_PENC3</name>
<evidence type="ECO:0000313" key="9">
    <source>
        <dbReference type="Proteomes" id="UP000053732"/>
    </source>
</evidence>
<keyword evidence="3 7" id="KW-0812">Transmembrane</keyword>
<feature type="transmembrane region" description="Helical" evidence="7">
    <location>
        <begin position="451"/>
        <end position="469"/>
    </location>
</feature>
<reference evidence="8 9" key="1">
    <citation type="journal article" date="2014" name="Nat. Commun.">
        <title>Multiple recent horizontal transfers of a large genomic region in cheese making fungi.</title>
        <authorList>
            <person name="Cheeseman K."/>
            <person name="Ropars J."/>
            <person name="Renault P."/>
            <person name="Dupont J."/>
            <person name="Gouzy J."/>
            <person name="Branca A."/>
            <person name="Abraham A.L."/>
            <person name="Ceppi M."/>
            <person name="Conseiller E."/>
            <person name="Debuchy R."/>
            <person name="Malagnac F."/>
            <person name="Goarin A."/>
            <person name="Silar P."/>
            <person name="Lacoste S."/>
            <person name="Sallet E."/>
            <person name="Bensimon A."/>
            <person name="Giraud T."/>
            <person name="Brygoo Y."/>
        </authorList>
    </citation>
    <scope>NUCLEOTIDE SEQUENCE [LARGE SCALE GENOMIC DNA]</scope>
    <source>
        <strain evidence="9">FM 013</strain>
    </source>
</reference>
<feature type="transmembrane region" description="Helical" evidence="7">
    <location>
        <begin position="408"/>
        <end position="430"/>
    </location>
</feature>
<dbReference type="Gene3D" id="1.20.1740.10">
    <property type="entry name" value="Amino acid/polyamine transporter I"/>
    <property type="match status" value="1"/>
</dbReference>
<evidence type="ECO:0000256" key="1">
    <source>
        <dbReference type="ARBA" id="ARBA00004141"/>
    </source>
</evidence>
<feature type="transmembrane region" description="Helical" evidence="7">
    <location>
        <begin position="243"/>
        <end position="267"/>
    </location>
</feature>